<evidence type="ECO:0000256" key="1">
    <source>
        <dbReference type="SAM" id="MobiDB-lite"/>
    </source>
</evidence>
<keyword evidence="3" id="KW-1185">Reference proteome</keyword>
<feature type="region of interest" description="Disordered" evidence="1">
    <location>
        <begin position="1"/>
        <end position="20"/>
    </location>
</feature>
<evidence type="ECO:0000313" key="3">
    <source>
        <dbReference type="Proteomes" id="UP000467841"/>
    </source>
</evidence>
<evidence type="ECO:0000313" key="2">
    <source>
        <dbReference type="EMBL" id="CAA7037947.1"/>
    </source>
</evidence>
<comment type="caution">
    <text evidence="2">The sequence shown here is derived from an EMBL/GenBank/DDBJ whole genome shotgun (WGS) entry which is preliminary data.</text>
</comment>
<name>A0A6D2JAI7_9BRAS</name>
<organism evidence="2 3">
    <name type="scientific">Microthlaspi erraticum</name>
    <dbReference type="NCBI Taxonomy" id="1685480"/>
    <lineage>
        <taxon>Eukaryota</taxon>
        <taxon>Viridiplantae</taxon>
        <taxon>Streptophyta</taxon>
        <taxon>Embryophyta</taxon>
        <taxon>Tracheophyta</taxon>
        <taxon>Spermatophyta</taxon>
        <taxon>Magnoliopsida</taxon>
        <taxon>eudicotyledons</taxon>
        <taxon>Gunneridae</taxon>
        <taxon>Pentapetalae</taxon>
        <taxon>rosids</taxon>
        <taxon>malvids</taxon>
        <taxon>Brassicales</taxon>
        <taxon>Brassicaceae</taxon>
        <taxon>Coluteocarpeae</taxon>
        <taxon>Microthlaspi</taxon>
    </lineage>
</organism>
<dbReference type="AlphaFoldDB" id="A0A6D2JAI7"/>
<sequence>MLSGNLNSGKRQDRDQDPAAITVGFPAESIPTETVLTVLPIMVGIGQYRDSVRCSPTVIVLSITQDDVYGK</sequence>
<dbReference type="EMBL" id="CACVBM020001185">
    <property type="protein sequence ID" value="CAA7037947.1"/>
    <property type="molecule type" value="Genomic_DNA"/>
</dbReference>
<reference evidence="2" key="1">
    <citation type="submission" date="2020-01" db="EMBL/GenBank/DDBJ databases">
        <authorList>
            <person name="Mishra B."/>
        </authorList>
    </citation>
    <scope>NUCLEOTIDE SEQUENCE [LARGE SCALE GENOMIC DNA]</scope>
</reference>
<proteinExistence type="predicted"/>
<dbReference type="Proteomes" id="UP000467841">
    <property type="component" value="Unassembled WGS sequence"/>
</dbReference>
<accession>A0A6D2JAI7</accession>
<gene>
    <name evidence="2" type="ORF">MERR_LOCUS25182</name>
</gene>
<protein>
    <submittedName>
        <fullName evidence="2">Uncharacterized protein</fullName>
    </submittedName>
</protein>